<comment type="caution">
    <text evidence="6">The sequence shown here is derived from an EMBL/GenBank/DDBJ whole genome shotgun (WGS) entry which is preliminary data.</text>
</comment>
<feature type="transmembrane region" description="Helical" evidence="5">
    <location>
        <begin position="6"/>
        <end position="24"/>
    </location>
</feature>
<dbReference type="Proteomes" id="UP000614261">
    <property type="component" value="Unassembled WGS sequence"/>
</dbReference>
<dbReference type="SUPFAM" id="SSF161084">
    <property type="entry name" value="MAPEG domain-like"/>
    <property type="match status" value="1"/>
</dbReference>
<gene>
    <name evidence="6" type="ORF">GCM10010833_26170</name>
</gene>
<evidence type="ECO:0000256" key="2">
    <source>
        <dbReference type="ARBA" id="ARBA00022692"/>
    </source>
</evidence>
<dbReference type="InterPro" id="IPR023352">
    <property type="entry name" value="MAPEG-like_dom_sf"/>
</dbReference>
<name>A0ABQ1JIA9_9SPHN</name>
<organism evidence="6 7">
    <name type="scientific">Blastomonas aquatica</name>
    <dbReference type="NCBI Taxonomy" id="1510276"/>
    <lineage>
        <taxon>Bacteria</taxon>
        <taxon>Pseudomonadati</taxon>
        <taxon>Pseudomonadota</taxon>
        <taxon>Alphaproteobacteria</taxon>
        <taxon>Sphingomonadales</taxon>
        <taxon>Sphingomonadaceae</taxon>
        <taxon>Blastomonas</taxon>
    </lineage>
</organism>
<evidence type="ECO:0000256" key="3">
    <source>
        <dbReference type="ARBA" id="ARBA00022989"/>
    </source>
</evidence>
<dbReference type="EMBL" id="BMGD01000004">
    <property type="protein sequence ID" value="GGB69697.1"/>
    <property type="molecule type" value="Genomic_DNA"/>
</dbReference>
<keyword evidence="2 5" id="KW-0812">Transmembrane</keyword>
<keyword evidence="7" id="KW-1185">Reference proteome</keyword>
<feature type="transmembrane region" description="Helical" evidence="5">
    <location>
        <begin position="73"/>
        <end position="100"/>
    </location>
</feature>
<dbReference type="Gene3D" id="1.20.120.550">
    <property type="entry name" value="Membrane associated eicosanoid/glutathione metabolism-like domain"/>
    <property type="match status" value="1"/>
</dbReference>
<proteinExistence type="predicted"/>
<evidence type="ECO:0000256" key="5">
    <source>
        <dbReference type="SAM" id="Phobius"/>
    </source>
</evidence>
<evidence type="ECO:0000256" key="4">
    <source>
        <dbReference type="ARBA" id="ARBA00023136"/>
    </source>
</evidence>
<keyword evidence="3 5" id="KW-1133">Transmembrane helix</keyword>
<dbReference type="InterPro" id="IPR001129">
    <property type="entry name" value="Membr-assoc_MAPEG"/>
</dbReference>
<feature type="transmembrane region" description="Helical" evidence="5">
    <location>
        <begin position="120"/>
        <end position="139"/>
    </location>
</feature>
<dbReference type="RefSeq" id="WP_188514871.1">
    <property type="nucleotide sequence ID" value="NZ_BMGD01000004.1"/>
</dbReference>
<keyword evidence="4 5" id="KW-0472">Membrane</keyword>
<accession>A0ABQ1JIA9</accession>
<dbReference type="Pfam" id="PF01124">
    <property type="entry name" value="MAPEG"/>
    <property type="match status" value="1"/>
</dbReference>
<comment type="subcellular location">
    <subcellularLocation>
        <location evidence="1">Membrane</location>
    </subcellularLocation>
</comment>
<evidence type="ECO:0000256" key="1">
    <source>
        <dbReference type="ARBA" id="ARBA00004370"/>
    </source>
</evidence>
<protein>
    <submittedName>
        <fullName evidence="6">Membrane protein</fullName>
    </submittedName>
</protein>
<evidence type="ECO:0000313" key="6">
    <source>
        <dbReference type="EMBL" id="GGB69697.1"/>
    </source>
</evidence>
<reference evidence="7" key="1">
    <citation type="journal article" date="2019" name="Int. J. Syst. Evol. Microbiol.">
        <title>The Global Catalogue of Microorganisms (GCM) 10K type strain sequencing project: providing services to taxonomists for standard genome sequencing and annotation.</title>
        <authorList>
            <consortium name="The Broad Institute Genomics Platform"/>
            <consortium name="The Broad Institute Genome Sequencing Center for Infectious Disease"/>
            <person name="Wu L."/>
            <person name="Ma J."/>
        </authorList>
    </citation>
    <scope>NUCLEOTIDE SEQUENCE [LARGE SCALE GENOMIC DNA]</scope>
    <source>
        <strain evidence="7">CGMCC 1.12851</strain>
    </source>
</reference>
<sequence>MSANILTPAAVLVLWSLVMLFWMAGARLPQAKKMGVDISKAVGGRGSDLDPAMPPQVAWKSHNYAHLMEQPTIFYATIAILSIAGAGTDPINVALAWGYALIRVIHSIWQATVNKVQTRFLLFLASSLCLIVLAVRALLATL</sequence>
<evidence type="ECO:0000313" key="7">
    <source>
        <dbReference type="Proteomes" id="UP000614261"/>
    </source>
</evidence>